<dbReference type="GeneID" id="107221669"/>
<dbReference type="AlphaFoldDB" id="A0A6J0BNG0"/>
<dbReference type="GO" id="GO:0031201">
    <property type="term" value="C:SNARE complex"/>
    <property type="evidence" value="ECO:0007669"/>
    <property type="project" value="TreeGrafter"/>
</dbReference>
<keyword evidence="5" id="KW-0812">Transmembrane</keyword>
<evidence type="ECO:0000256" key="2">
    <source>
        <dbReference type="ARBA" id="ARBA00022448"/>
    </source>
</evidence>
<gene>
    <name evidence="8" type="primary">LOC107221669</name>
</gene>
<dbReference type="CDD" id="cd15852">
    <property type="entry name" value="SNARE_Syntaxin8"/>
    <property type="match status" value="1"/>
</dbReference>
<dbReference type="GO" id="GO:0000149">
    <property type="term" value="F:SNARE binding"/>
    <property type="evidence" value="ECO:0007669"/>
    <property type="project" value="TreeGrafter"/>
</dbReference>
<keyword evidence="2" id="KW-0813">Transport</keyword>
<organism evidence="8">
    <name type="scientific">Neodiprion lecontei</name>
    <name type="common">Redheaded pine sawfly</name>
    <dbReference type="NCBI Taxonomy" id="441921"/>
    <lineage>
        <taxon>Eukaryota</taxon>
        <taxon>Metazoa</taxon>
        <taxon>Ecdysozoa</taxon>
        <taxon>Arthropoda</taxon>
        <taxon>Hexapoda</taxon>
        <taxon>Insecta</taxon>
        <taxon>Pterygota</taxon>
        <taxon>Neoptera</taxon>
        <taxon>Endopterygota</taxon>
        <taxon>Hymenoptera</taxon>
        <taxon>Tenthredinoidea</taxon>
        <taxon>Diprionidae</taxon>
        <taxon>Diprioninae</taxon>
        <taxon>Neodiprion</taxon>
    </lineage>
</organism>
<keyword evidence="3" id="KW-0175">Coiled coil</keyword>
<reference evidence="8" key="1">
    <citation type="submission" date="2025-08" db="UniProtKB">
        <authorList>
            <consortium name="RefSeq"/>
        </authorList>
    </citation>
    <scope>IDENTIFICATION</scope>
    <source>
        <tissue evidence="8">Thorax and Abdomen</tissue>
    </source>
</reference>
<dbReference type="Gene3D" id="1.20.5.110">
    <property type="match status" value="1"/>
</dbReference>
<dbReference type="PANTHER" id="PTHR19957:SF124">
    <property type="entry name" value="SYNTAXIN-8"/>
    <property type="match status" value="1"/>
</dbReference>
<dbReference type="SUPFAM" id="SSF58038">
    <property type="entry name" value="SNARE fusion complex"/>
    <property type="match status" value="1"/>
</dbReference>
<dbReference type="CTD" id="39847"/>
<accession>A0A6J0BNG0</accession>
<dbReference type="PROSITE" id="PS50192">
    <property type="entry name" value="T_SNARE"/>
    <property type="match status" value="1"/>
</dbReference>
<evidence type="ECO:0000256" key="3">
    <source>
        <dbReference type="ARBA" id="ARBA00023054"/>
    </source>
</evidence>
<evidence type="ECO:0000256" key="1">
    <source>
        <dbReference type="ARBA" id="ARBA00004370"/>
    </source>
</evidence>
<evidence type="ECO:0000313" key="8">
    <source>
        <dbReference type="RefSeq" id="XP_015516231.1"/>
    </source>
</evidence>
<evidence type="ECO:0000256" key="5">
    <source>
        <dbReference type="SAM" id="Phobius"/>
    </source>
</evidence>
<dbReference type="KEGG" id="nlo:107221669"/>
<evidence type="ECO:0000256" key="4">
    <source>
        <dbReference type="ARBA" id="ARBA00023136"/>
    </source>
</evidence>
<feature type="transmembrane region" description="Helical" evidence="5">
    <location>
        <begin position="226"/>
        <end position="244"/>
    </location>
</feature>
<keyword evidence="7" id="KW-1185">Reference proteome</keyword>
<keyword evidence="4 5" id="KW-0472">Membrane</keyword>
<dbReference type="InterPro" id="IPR045242">
    <property type="entry name" value="Syntaxin"/>
</dbReference>
<dbReference type="GO" id="GO:0006906">
    <property type="term" value="P:vesicle fusion"/>
    <property type="evidence" value="ECO:0007669"/>
    <property type="project" value="TreeGrafter"/>
</dbReference>
<dbReference type="PANTHER" id="PTHR19957">
    <property type="entry name" value="SYNTAXIN"/>
    <property type="match status" value="1"/>
</dbReference>
<dbReference type="Pfam" id="PF05739">
    <property type="entry name" value="SNARE"/>
    <property type="match status" value="1"/>
</dbReference>
<sequence length="245" mass="28464">MALVRIEDGDPWLTEYESCDKLFREIMEQLTLRNRESRTSQNYASLSANIRLRMKQYSGEVEQLKSKVDEDFKMRSITREEAERRWRQIEQLQSKDVQLQQLYNARSSSLASDRARLMQPNSSAFADMGTTSWGLEEDDDQPIDIQVSVEDLKVQKLRLLQEQDEGLEALSKVISRQKDIANTINNEVDHQNEIIDDLADHMERTDQRLINGTRQVGIIDRKDRTCGYWIVIILLFISIIAVAVV</sequence>
<dbReference type="Proteomes" id="UP000829291">
    <property type="component" value="Chromosome 4"/>
</dbReference>
<dbReference type="InParanoid" id="A0A6J0BNG0"/>
<dbReference type="GO" id="GO:0006886">
    <property type="term" value="P:intracellular protein transport"/>
    <property type="evidence" value="ECO:0007669"/>
    <property type="project" value="TreeGrafter"/>
</dbReference>
<dbReference type="GO" id="GO:0048278">
    <property type="term" value="P:vesicle docking"/>
    <property type="evidence" value="ECO:0007669"/>
    <property type="project" value="TreeGrafter"/>
</dbReference>
<evidence type="ECO:0000313" key="7">
    <source>
        <dbReference type="Proteomes" id="UP000829291"/>
    </source>
</evidence>
<dbReference type="SMART" id="SM00397">
    <property type="entry name" value="t_SNARE"/>
    <property type="match status" value="1"/>
</dbReference>
<dbReference type="InterPro" id="IPR000727">
    <property type="entry name" value="T_SNARE_dom"/>
</dbReference>
<feature type="domain" description="T-SNARE coiled-coil homology" evidence="6">
    <location>
        <begin position="157"/>
        <end position="219"/>
    </location>
</feature>
<dbReference type="GO" id="GO:0005484">
    <property type="term" value="F:SNAP receptor activity"/>
    <property type="evidence" value="ECO:0007669"/>
    <property type="project" value="TreeGrafter"/>
</dbReference>
<dbReference type="InterPro" id="IPR041875">
    <property type="entry name" value="Syntaxin-8_SNARE"/>
</dbReference>
<evidence type="ECO:0000259" key="6">
    <source>
        <dbReference type="PROSITE" id="PS50192"/>
    </source>
</evidence>
<dbReference type="GO" id="GO:0012505">
    <property type="term" value="C:endomembrane system"/>
    <property type="evidence" value="ECO:0007669"/>
    <property type="project" value="TreeGrafter"/>
</dbReference>
<dbReference type="RefSeq" id="XP_015516231.1">
    <property type="nucleotide sequence ID" value="XM_015660745.2"/>
</dbReference>
<dbReference type="OrthoDB" id="428895at2759"/>
<name>A0A6J0BNG0_NEOLC</name>
<protein>
    <submittedName>
        <fullName evidence="8">Syntaxin-8</fullName>
    </submittedName>
</protein>
<proteinExistence type="predicted"/>
<dbReference type="FunCoup" id="A0A6J0BNG0">
    <property type="interactions" value="699"/>
</dbReference>
<comment type="subcellular location">
    <subcellularLocation>
        <location evidence="1">Membrane</location>
    </subcellularLocation>
</comment>
<keyword evidence="5" id="KW-1133">Transmembrane helix</keyword>